<keyword evidence="1" id="KW-0812">Transmembrane</keyword>
<evidence type="ECO:0000256" key="1">
    <source>
        <dbReference type="SAM" id="Phobius"/>
    </source>
</evidence>
<organism evidence="2 3">
    <name type="scientific">Luteimonas galliterrae</name>
    <dbReference type="NCBI Taxonomy" id="2940486"/>
    <lineage>
        <taxon>Bacteria</taxon>
        <taxon>Pseudomonadati</taxon>
        <taxon>Pseudomonadota</taxon>
        <taxon>Gammaproteobacteria</taxon>
        <taxon>Lysobacterales</taxon>
        <taxon>Lysobacteraceae</taxon>
        <taxon>Luteimonas</taxon>
    </lineage>
</organism>
<keyword evidence="3" id="KW-1185">Reference proteome</keyword>
<reference evidence="2 3" key="1">
    <citation type="submission" date="2022-05" db="EMBL/GenBank/DDBJ databases">
        <title>Luteimonas sp. SX5, whole genome shotgun sequencing project.</title>
        <authorList>
            <person name="Zhao G."/>
            <person name="Shen L."/>
        </authorList>
    </citation>
    <scope>NUCLEOTIDE SEQUENCE [LARGE SCALE GENOMIC DNA]</scope>
    <source>
        <strain evidence="2 3">SX5</strain>
    </source>
</reference>
<comment type="caution">
    <text evidence="2">The sequence shown here is derived from an EMBL/GenBank/DDBJ whole genome shotgun (WGS) entry which is preliminary data.</text>
</comment>
<dbReference type="RefSeq" id="WP_249476057.1">
    <property type="nucleotide sequence ID" value="NZ_JAMBEP010000005.1"/>
</dbReference>
<gene>
    <name evidence="2" type="ORF">M2650_15515</name>
</gene>
<protein>
    <recommendedName>
        <fullName evidence="4">DUF2798 domain-containing protein</fullName>
    </recommendedName>
</protein>
<accession>A0ABT0MMC3</accession>
<evidence type="ECO:0000313" key="2">
    <source>
        <dbReference type="EMBL" id="MCL1636032.1"/>
    </source>
</evidence>
<name>A0ABT0MMC3_9GAMM</name>
<sequence>MLTPAQARLAYLPTALTAQALLVAVVAALLNQWFALDAKHAWLVSGIVSVPAAMFVMPATGALLAWLSRDHIVPFTGGKIPGAGQ</sequence>
<evidence type="ECO:0000313" key="3">
    <source>
        <dbReference type="Proteomes" id="UP001431217"/>
    </source>
</evidence>
<keyword evidence="1" id="KW-0472">Membrane</keyword>
<feature type="transmembrane region" description="Helical" evidence="1">
    <location>
        <begin position="42"/>
        <end position="67"/>
    </location>
</feature>
<feature type="transmembrane region" description="Helical" evidence="1">
    <location>
        <begin position="9"/>
        <end position="30"/>
    </location>
</feature>
<evidence type="ECO:0008006" key="4">
    <source>
        <dbReference type="Google" id="ProtNLM"/>
    </source>
</evidence>
<keyword evidence="1" id="KW-1133">Transmembrane helix</keyword>
<dbReference type="Proteomes" id="UP001431217">
    <property type="component" value="Unassembled WGS sequence"/>
</dbReference>
<dbReference type="EMBL" id="JAMBEP010000005">
    <property type="protein sequence ID" value="MCL1636032.1"/>
    <property type="molecule type" value="Genomic_DNA"/>
</dbReference>
<proteinExistence type="predicted"/>